<dbReference type="InterPro" id="IPR000847">
    <property type="entry name" value="LysR_HTH_N"/>
</dbReference>
<proteinExistence type="inferred from homology"/>
<keyword evidence="7" id="KW-1185">Reference proteome</keyword>
<evidence type="ECO:0000259" key="5">
    <source>
        <dbReference type="PROSITE" id="PS50931"/>
    </source>
</evidence>
<keyword evidence="2" id="KW-0805">Transcription regulation</keyword>
<gene>
    <name evidence="6" type="ORF">KTH90_17725</name>
</gene>
<dbReference type="InterPro" id="IPR050950">
    <property type="entry name" value="HTH-type_LysR_regulators"/>
</dbReference>
<dbReference type="EMBL" id="JAHQCX010000014">
    <property type="protein sequence ID" value="MBU9727853.1"/>
    <property type="molecule type" value="Genomic_DNA"/>
</dbReference>
<sequence length="318" mass="35589">MNISYEHYRIFYYVAKYGSFTRAANALMNGQPNITRSMNLLEHELGCRLFTRSNRGVRLTPEGQKLYEHVASAVARLETAEETLRRECALESGLVSLGATETALYGLLLQKLREFHTVFPGVRFRISNHSTPQAVDALKDALVDFAVVTTPTDVTRPLVEIPLISYREILTGGPGFAFLAEQTQHLSELTGYSFVGLGPHTKSYEFFHRYYQDLHLALQPELEAATADQVLLMIKNNLGIGFLPEGLAEDALQKREICQIPVYEELPERQICLVVDTERTLSIAAQKLLGMLRQGQDCITKNSAAGSSARDSLYRELS</sequence>
<reference evidence="6 7" key="1">
    <citation type="submission" date="2021-06" db="EMBL/GenBank/DDBJ databases">
        <title>Description of novel taxa of the family Lachnospiraceae.</title>
        <authorList>
            <person name="Chaplin A.V."/>
            <person name="Sokolova S.R."/>
            <person name="Pikina A.P."/>
            <person name="Korzhanova M."/>
            <person name="Belova V."/>
            <person name="Korostin D."/>
            <person name="Efimov B.A."/>
        </authorList>
    </citation>
    <scope>NUCLEOTIDE SEQUENCE [LARGE SCALE GENOMIC DNA]</scope>
    <source>
        <strain evidence="6 7">ASD4241</strain>
    </source>
</reference>
<name>A0ABS6KBH4_9FIRM</name>
<keyword evidence="3" id="KW-0238">DNA-binding</keyword>
<evidence type="ECO:0000313" key="6">
    <source>
        <dbReference type="EMBL" id="MBU9727853.1"/>
    </source>
</evidence>
<dbReference type="CDD" id="cd05466">
    <property type="entry name" value="PBP2_LTTR_substrate"/>
    <property type="match status" value="1"/>
</dbReference>
<organism evidence="6 7">
    <name type="scientific">Diplocloster modestus</name>
    <dbReference type="NCBI Taxonomy" id="2850322"/>
    <lineage>
        <taxon>Bacteria</taxon>
        <taxon>Bacillati</taxon>
        <taxon>Bacillota</taxon>
        <taxon>Clostridia</taxon>
        <taxon>Lachnospirales</taxon>
        <taxon>Lachnospiraceae</taxon>
        <taxon>Diplocloster</taxon>
    </lineage>
</organism>
<dbReference type="Pfam" id="PF03466">
    <property type="entry name" value="LysR_substrate"/>
    <property type="match status" value="1"/>
</dbReference>
<evidence type="ECO:0000256" key="2">
    <source>
        <dbReference type="ARBA" id="ARBA00023015"/>
    </source>
</evidence>
<dbReference type="PRINTS" id="PR00039">
    <property type="entry name" value="HTHLYSR"/>
</dbReference>
<comment type="similarity">
    <text evidence="1">Belongs to the LysR transcriptional regulatory family.</text>
</comment>
<accession>A0ABS6KBH4</accession>
<dbReference type="RefSeq" id="WP_238727173.1">
    <property type="nucleotide sequence ID" value="NZ_JAHQCX010000014.1"/>
</dbReference>
<dbReference type="PANTHER" id="PTHR30419">
    <property type="entry name" value="HTH-TYPE TRANSCRIPTIONAL REGULATOR YBHD"/>
    <property type="match status" value="1"/>
</dbReference>
<comment type="caution">
    <text evidence="6">The sequence shown here is derived from an EMBL/GenBank/DDBJ whole genome shotgun (WGS) entry which is preliminary data.</text>
</comment>
<evidence type="ECO:0000256" key="4">
    <source>
        <dbReference type="ARBA" id="ARBA00023163"/>
    </source>
</evidence>
<feature type="domain" description="HTH lysR-type" evidence="5">
    <location>
        <begin position="3"/>
        <end position="60"/>
    </location>
</feature>
<evidence type="ECO:0000256" key="3">
    <source>
        <dbReference type="ARBA" id="ARBA00023125"/>
    </source>
</evidence>
<protein>
    <submittedName>
        <fullName evidence="6">LysR family transcriptional regulator</fullName>
    </submittedName>
</protein>
<dbReference type="InterPro" id="IPR036388">
    <property type="entry name" value="WH-like_DNA-bd_sf"/>
</dbReference>
<dbReference type="Gene3D" id="1.10.10.10">
    <property type="entry name" value="Winged helix-like DNA-binding domain superfamily/Winged helix DNA-binding domain"/>
    <property type="match status" value="1"/>
</dbReference>
<dbReference type="SUPFAM" id="SSF46785">
    <property type="entry name" value="Winged helix' DNA-binding domain"/>
    <property type="match status" value="1"/>
</dbReference>
<evidence type="ECO:0000313" key="7">
    <source>
        <dbReference type="Proteomes" id="UP001314681"/>
    </source>
</evidence>
<dbReference type="Proteomes" id="UP001314681">
    <property type="component" value="Unassembled WGS sequence"/>
</dbReference>
<dbReference type="Gene3D" id="3.40.190.290">
    <property type="match status" value="1"/>
</dbReference>
<dbReference type="PANTHER" id="PTHR30419:SF8">
    <property type="entry name" value="NITROGEN ASSIMILATION TRANSCRIPTIONAL ACTIVATOR-RELATED"/>
    <property type="match status" value="1"/>
</dbReference>
<evidence type="ECO:0000256" key="1">
    <source>
        <dbReference type="ARBA" id="ARBA00009437"/>
    </source>
</evidence>
<dbReference type="InterPro" id="IPR036390">
    <property type="entry name" value="WH_DNA-bd_sf"/>
</dbReference>
<dbReference type="SUPFAM" id="SSF53850">
    <property type="entry name" value="Periplasmic binding protein-like II"/>
    <property type="match status" value="1"/>
</dbReference>
<dbReference type="InterPro" id="IPR005119">
    <property type="entry name" value="LysR_subst-bd"/>
</dbReference>
<keyword evidence="4" id="KW-0804">Transcription</keyword>
<dbReference type="Pfam" id="PF00126">
    <property type="entry name" value="HTH_1"/>
    <property type="match status" value="1"/>
</dbReference>
<dbReference type="PROSITE" id="PS50931">
    <property type="entry name" value="HTH_LYSR"/>
    <property type="match status" value="1"/>
</dbReference>